<dbReference type="Gene3D" id="2.60.60.30">
    <property type="entry name" value="sav2460 like domains"/>
    <property type="match status" value="1"/>
</dbReference>
<sequence>MAINLDKVTLDKSTPTVSLAKSGDGQGTMRVNLNWTASTAAPQGKGFFAKLKAAAAPSIDLDLCAMYELADGTKGIVQALGNSFGALNQPPFIHLDGDDRSGSNTAGENLHINLADISKFRRILIFAYIYEGAPNWSQANGVVTLYPTSGPQVEVKLDSADNQAVSCAIAMLESNGRELTVTREVRYIHGTQSDVDRAYGFGMSWSPGRK</sequence>
<dbReference type="InterPro" id="IPR003325">
    <property type="entry name" value="TerD"/>
</dbReference>
<reference evidence="1 2" key="1">
    <citation type="submission" date="2023-04" db="EMBL/GenBank/DDBJ databases">
        <title>Forest soil microbial communities from Buena Vista Peninsula, Colon Province, Panama.</title>
        <authorList>
            <person name="Bouskill N."/>
        </authorList>
    </citation>
    <scope>NUCLEOTIDE SEQUENCE [LARGE SCALE GENOMIC DNA]</scope>
    <source>
        <strain evidence="1 2">CFH S0262</strain>
    </source>
</reference>
<evidence type="ECO:0000313" key="2">
    <source>
        <dbReference type="Proteomes" id="UP001160334"/>
    </source>
</evidence>
<dbReference type="EMBL" id="JARXVC010000018">
    <property type="protein sequence ID" value="MDH6284124.1"/>
    <property type="molecule type" value="Genomic_DNA"/>
</dbReference>
<comment type="caution">
    <text evidence="1">The sequence shown here is derived from an EMBL/GenBank/DDBJ whole genome shotgun (WGS) entry which is preliminary data.</text>
</comment>
<name>A0ABT6MLA0_9NOCA</name>
<protein>
    <submittedName>
        <fullName evidence="1">Tellurite resistance protein TerA</fullName>
    </submittedName>
</protein>
<accession>A0ABT6MLA0</accession>
<dbReference type="RefSeq" id="WP_280763365.1">
    <property type="nucleotide sequence ID" value="NZ_JARXVC010000018.1"/>
</dbReference>
<proteinExistence type="predicted"/>
<dbReference type="Proteomes" id="UP001160334">
    <property type="component" value="Unassembled WGS sequence"/>
</dbReference>
<dbReference type="CDD" id="cd06974">
    <property type="entry name" value="TerD_like"/>
    <property type="match status" value="1"/>
</dbReference>
<organism evidence="1 2">
    <name type="scientific">Prescottella agglutinans</name>
    <dbReference type="NCBI Taxonomy" id="1644129"/>
    <lineage>
        <taxon>Bacteria</taxon>
        <taxon>Bacillati</taxon>
        <taxon>Actinomycetota</taxon>
        <taxon>Actinomycetes</taxon>
        <taxon>Mycobacteriales</taxon>
        <taxon>Nocardiaceae</taxon>
        <taxon>Prescottella</taxon>
    </lineage>
</organism>
<evidence type="ECO:0000313" key="1">
    <source>
        <dbReference type="EMBL" id="MDH6284124.1"/>
    </source>
</evidence>
<keyword evidence="2" id="KW-1185">Reference proteome</keyword>
<gene>
    <name evidence="1" type="ORF">M2280_005376</name>
</gene>